<organism evidence="1 2">
    <name type="scientific">Paraglaciecola psychrophila 170</name>
    <dbReference type="NCBI Taxonomy" id="1129794"/>
    <lineage>
        <taxon>Bacteria</taxon>
        <taxon>Pseudomonadati</taxon>
        <taxon>Pseudomonadota</taxon>
        <taxon>Gammaproteobacteria</taxon>
        <taxon>Alteromonadales</taxon>
        <taxon>Alteromonadaceae</taxon>
        <taxon>Paraglaciecola</taxon>
    </lineage>
</organism>
<protein>
    <recommendedName>
        <fullName evidence="3">Acetoacetate decarboxylase</fullName>
    </recommendedName>
</protein>
<dbReference type="SUPFAM" id="SSF160104">
    <property type="entry name" value="Acetoacetate decarboxylase-like"/>
    <property type="match status" value="1"/>
</dbReference>
<evidence type="ECO:0008006" key="3">
    <source>
        <dbReference type="Google" id="ProtNLM"/>
    </source>
</evidence>
<evidence type="ECO:0000313" key="2">
    <source>
        <dbReference type="Proteomes" id="UP000011864"/>
    </source>
</evidence>
<dbReference type="InterPro" id="IPR023375">
    <property type="entry name" value="ADC_dom_sf"/>
</dbReference>
<dbReference type="STRING" id="1129794.C427_5597"/>
<gene>
    <name evidence="1" type="ORF">C427_5597</name>
</gene>
<dbReference type="AlphaFoldDB" id="M4RVU8"/>
<dbReference type="HOGENOM" id="CLU_857565_0_0_6"/>
<dbReference type="eggNOG" id="COG0665">
    <property type="taxonomic scope" value="Bacteria"/>
</dbReference>
<dbReference type="KEGG" id="gps:C427_5597"/>
<keyword evidence="2" id="KW-1185">Reference proteome</keyword>
<evidence type="ECO:0000313" key="1">
    <source>
        <dbReference type="EMBL" id="AGH47691.1"/>
    </source>
</evidence>
<dbReference type="PATRIC" id="fig|1129794.4.peg.5574"/>
<dbReference type="EMBL" id="CP003837">
    <property type="protein sequence ID" value="AGH47691.1"/>
    <property type="molecule type" value="Genomic_DNA"/>
</dbReference>
<proteinExistence type="predicted"/>
<accession>M4RVU8</accession>
<dbReference type="Proteomes" id="UP000011864">
    <property type="component" value="Chromosome"/>
</dbReference>
<name>M4RVU8_9ALTE</name>
<reference evidence="1 2" key="1">
    <citation type="journal article" date="2013" name="Genome Announc.">
        <title>Complete Genome Sequence of Glaciecola psychrophila Strain 170T.</title>
        <authorList>
            <person name="Yin J."/>
            <person name="Chen J."/>
            <person name="Liu G."/>
            <person name="Yu Y."/>
            <person name="Song L."/>
            <person name="Wang X."/>
            <person name="Qu X."/>
        </authorList>
    </citation>
    <scope>NUCLEOTIDE SEQUENCE [LARGE SCALE GENOMIC DNA]</scope>
    <source>
        <strain evidence="1 2">170</strain>
    </source>
</reference>
<sequence>MTNANMYGFFVKGDTSTIQTYLDGTLNIVPDSGKNDVQDSSDNYKCLSPYVLLTFTDIQNIASLAPGFAEQGSMQETDIIIWLPVAKMLKGKVDHVYWYPAFICVNNIYALINGINTWGYNKYLCEYTMPDLGAEPDKFSITVDAFQPFKPETKMADHLLMEVKKVSDGPSNKITGFVELVKEAFTLLSSEKSFFNMDIHALKQLIDGFKDPQMDQILFKQFPDGEGINAVYQGVMHSPSIIKKVHSAQIYGHRYDVTLHQVDTFRLDKAFGIPLGTQRALLPFNVVMDFDQEAAFALAETN</sequence>